<keyword evidence="4" id="KW-1185">Reference proteome</keyword>
<dbReference type="InterPro" id="IPR006527">
    <property type="entry name" value="F-box-assoc_dom_typ1"/>
</dbReference>
<evidence type="ECO:0000259" key="2">
    <source>
        <dbReference type="PROSITE" id="PS50181"/>
    </source>
</evidence>
<dbReference type="InterPro" id="IPR001810">
    <property type="entry name" value="F-box_dom"/>
</dbReference>
<dbReference type="PROSITE" id="PS50181">
    <property type="entry name" value="FBOX"/>
    <property type="match status" value="1"/>
</dbReference>
<dbReference type="PANTHER" id="PTHR31672">
    <property type="entry name" value="BNACNNG10540D PROTEIN"/>
    <property type="match status" value="1"/>
</dbReference>
<organism evidence="3 4">
    <name type="scientific">Prunus armeniaca</name>
    <name type="common">Apricot</name>
    <name type="synonym">Armeniaca vulgaris</name>
    <dbReference type="NCBI Taxonomy" id="36596"/>
    <lineage>
        <taxon>Eukaryota</taxon>
        <taxon>Viridiplantae</taxon>
        <taxon>Streptophyta</taxon>
        <taxon>Embryophyta</taxon>
        <taxon>Tracheophyta</taxon>
        <taxon>Spermatophyta</taxon>
        <taxon>Magnoliopsida</taxon>
        <taxon>eudicotyledons</taxon>
        <taxon>Gunneridae</taxon>
        <taxon>Pentapetalae</taxon>
        <taxon>rosids</taxon>
        <taxon>fabids</taxon>
        <taxon>Rosales</taxon>
        <taxon>Rosaceae</taxon>
        <taxon>Amygdaloideae</taxon>
        <taxon>Amygdaleae</taxon>
        <taxon>Prunus</taxon>
    </lineage>
</organism>
<name>A0A6J5XL42_PRUAR</name>
<protein>
    <recommendedName>
        <fullName evidence="2">F-box domain-containing protein</fullName>
    </recommendedName>
</protein>
<feature type="compositionally biased region" description="Basic and acidic residues" evidence="1">
    <location>
        <begin position="405"/>
        <end position="427"/>
    </location>
</feature>
<dbReference type="InterPro" id="IPR036047">
    <property type="entry name" value="F-box-like_dom_sf"/>
</dbReference>
<dbReference type="InterPro" id="IPR050796">
    <property type="entry name" value="SCF_F-box_component"/>
</dbReference>
<proteinExistence type="predicted"/>
<dbReference type="PANTHER" id="PTHR31672:SF13">
    <property type="entry name" value="F-BOX PROTEIN CPR30-LIKE"/>
    <property type="match status" value="1"/>
</dbReference>
<accession>A0A6J5XL42</accession>
<dbReference type="Pfam" id="PF07734">
    <property type="entry name" value="FBA_1"/>
    <property type="match status" value="1"/>
</dbReference>
<feature type="domain" description="F-box" evidence="2">
    <location>
        <begin position="5"/>
        <end position="56"/>
    </location>
</feature>
<dbReference type="Gene3D" id="1.20.1280.50">
    <property type="match status" value="1"/>
</dbReference>
<evidence type="ECO:0000256" key="1">
    <source>
        <dbReference type="SAM" id="MobiDB-lite"/>
    </source>
</evidence>
<feature type="region of interest" description="Disordered" evidence="1">
    <location>
        <begin position="398"/>
        <end position="427"/>
    </location>
</feature>
<dbReference type="AlphaFoldDB" id="A0A6J5XL42"/>
<evidence type="ECO:0000313" key="4">
    <source>
        <dbReference type="Proteomes" id="UP000507245"/>
    </source>
</evidence>
<sequence length="427" mass="48973">MPVKKLFKRHIPEEMTLRILYRLPVKSLIRFSCVSKQWLSKIIHDPEFAKTHYKLAREQQTLSHRLLVSTQTSGLESIDLETRSFGDNSGVRRLSSPFNEPGHLRFLGSCNGLVFVCQGSYENMSIWNPSTGFLHNLHFPGFLSQGEVTFSNHGFGYVSATDDYKVLVACYEREGDEAIGEYLVYSLRANAWAAIEDPPHYYLKTGYTQGALSNEALHWLDLLDEQHRQRILVFDLAKEEFWYMLAPTFDEADEEVGELEEDAEVADLEMMDMDQRYWTHIGVFLGGSLCLWLWTEDKMYIEFCVMKEYGVHNSWTKLFKYSVADDLGLPDINPLRCLKTVFHTESGTVVAICYDKNELIRIEKLGNVVVTSRRHPAGEVLEEVVQYDESLLSLIEYQNPTQGGNEERDSTQKNEEGASTKKNEEGA</sequence>
<dbReference type="SMART" id="SM00256">
    <property type="entry name" value="FBOX"/>
    <property type="match status" value="1"/>
</dbReference>
<dbReference type="Pfam" id="PF00646">
    <property type="entry name" value="F-box"/>
    <property type="match status" value="1"/>
</dbReference>
<evidence type="ECO:0000313" key="3">
    <source>
        <dbReference type="EMBL" id="CAB4314449.1"/>
    </source>
</evidence>
<dbReference type="EMBL" id="CAEKKB010000006">
    <property type="protein sequence ID" value="CAB4314449.1"/>
    <property type="molecule type" value="Genomic_DNA"/>
</dbReference>
<dbReference type="NCBIfam" id="TIGR01640">
    <property type="entry name" value="F_box_assoc_1"/>
    <property type="match status" value="1"/>
</dbReference>
<dbReference type="Proteomes" id="UP000507245">
    <property type="component" value="Unassembled WGS sequence"/>
</dbReference>
<dbReference type="InterPro" id="IPR017451">
    <property type="entry name" value="F-box-assoc_interact_dom"/>
</dbReference>
<dbReference type="CDD" id="cd22157">
    <property type="entry name" value="F-box_AtFBW1-like"/>
    <property type="match status" value="1"/>
</dbReference>
<gene>
    <name evidence="3" type="ORF">ORAREDHAP_LOCUS38885</name>
</gene>
<dbReference type="OrthoDB" id="591557at2759"/>
<reference evidence="4" key="1">
    <citation type="journal article" date="2020" name="Genome Biol.">
        <title>Gamete binning: chromosome-level and haplotype-resolved genome assembly enabled by high-throughput single-cell sequencing of gamete genomes.</title>
        <authorList>
            <person name="Campoy J.A."/>
            <person name="Sun H."/>
            <person name="Goel M."/>
            <person name="Jiao W.-B."/>
            <person name="Folz-Donahue K."/>
            <person name="Wang N."/>
            <person name="Rubio M."/>
            <person name="Liu C."/>
            <person name="Kukat C."/>
            <person name="Ruiz D."/>
            <person name="Huettel B."/>
            <person name="Schneeberger K."/>
        </authorList>
    </citation>
    <scope>NUCLEOTIDE SEQUENCE [LARGE SCALE GENOMIC DNA]</scope>
    <source>
        <strain evidence="4">cv. Rojo Pasion</strain>
    </source>
</reference>
<dbReference type="SUPFAM" id="SSF81383">
    <property type="entry name" value="F-box domain"/>
    <property type="match status" value="1"/>
</dbReference>